<keyword evidence="1" id="KW-0326">Glycosidase</keyword>
<evidence type="ECO:0000256" key="2">
    <source>
        <dbReference type="SAM" id="MobiDB-lite"/>
    </source>
</evidence>
<dbReference type="Pfam" id="PF03632">
    <property type="entry name" value="Glyco_hydro_65m"/>
    <property type="match status" value="1"/>
</dbReference>
<feature type="region of interest" description="Disordered" evidence="2">
    <location>
        <begin position="281"/>
        <end position="314"/>
    </location>
</feature>
<dbReference type="RefSeq" id="WP_286250040.1">
    <property type="nucleotide sequence ID" value="NZ_AP018448.1"/>
</dbReference>
<dbReference type="InterPro" id="IPR005194">
    <property type="entry name" value="Glyco_hydro_65_C"/>
</dbReference>
<keyword evidence="1" id="KW-0378">Hydrolase</keyword>
<dbReference type="InterPro" id="IPR012341">
    <property type="entry name" value="6hp_glycosidase-like_sf"/>
</dbReference>
<evidence type="ECO:0000313" key="5">
    <source>
        <dbReference type="Proteomes" id="UP001321542"/>
    </source>
</evidence>
<dbReference type="SUPFAM" id="SSF49785">
    <property type="entry name" value="Galactose-binding domain-like"/>
    <property type="match status" value="1"/>
</dbReference>
<proteinExistence type="predicted"/>
<dbReference type="InterPro" id="IPR037018">
    <property type="entry name" value="GH65_N"/>
</dbReference>
<dbReference type="Gene3D" id="2.60.420.10">
    <property type="entry name" value="Maltose phosphorylase, domain 3"/>
    <property type="match status" value="1"/>
</dbReference>
<evidence type="ECO:0000256" key="1">
    <source>
        <dbReference type="ARBA" id="ARBA00023295"/>
    </source>
</evidence>
<protein>
    <recommendedName>
        <fullName evidence="3">F5/8 type C domain-containing protein</fullName>
    </recommendedName>
</protein>
<dbReference type="InterPro" id="IPR011013">
    <property type="entry name" value="Gal_mutarotase_sf_dom"/>
</dbReference>
<accession>A0ABM7F696</accession>
<evidence type="ECO:0000313" key="4">
    <source>
        <dbReference type="EMBL" id="BBC31351.1"/>
    </source>
</evidence>
<dbReference type="Gene3D" id="1.50.10.10">
    <property type="match status" value="1"/>
</dbReference>
<dbReference type="EMBL" id="AP018448">
    <property type="protein sequence ID" value="BBC31351.1"/>
    <property type="molecule type" value="Genomic_DNA"/>
</dbReference>
<dbReference type="InterPro" id="IPR000421">
    <property type="entry name" value="FA58C"/>
</dbReference>
<dbReference type="SUPFAM" id="SSF48208">
    <property type="entry name" value="Six-hairpin glycosidases"/>
    <property type="match status" value="1"/>
</dbReference>
<organism evidence="4 5">
    <name type="scientific">Streptomyces graminofaciens</name>
    <dbReference type="NCBI Taxonomy" id="68212"/>
    <lineage>
        <taxon>Bacteria</taxon>
        <taxon>Bacillati</taxon>
        <taxon>Actinomycetota</taxon>
        <taxon>Actinomycetes</taxon>
        <taxon>Kitasatosporales</taxon>
        <taxon>Streptomycetaceae</taxon>
        <taxon>Streptomyces</taxon>
    </lineage>
</organism>
<dbReference type="PANTHER" id="PTHR11051">
    <property type="entry name" value="GLYCOSYL HYDROLASE-RELATED"/>
    <property type="match status" value="1"/>
</dbReference>
<dbReference type="InterPro" id="IPR008979">
    <property type="entry name" value="Galactose-bd-like_sf"/>
</dbReference>
<dbReference type="InterPro" id="IPR008928">
    <property type="entry name" value="6-hairpin_glycosidase_sf"/>
</dbReference>
<dbReference type="InterPro" id="IPR005195">
    <property type="entry name" value="Glyco_hydro_65_M"/>
</dbReference>
<dbReference type="Pfam" id="PF00754">
    <property type="entry name" value="F5_F8_type_C"/>
    <property type="match status" value="1"/>
</dbReference>
<dbReference type="Proteomes" id="UP001321542">
    <property type="component" value="Chromosome"/>
</dbReference>
<dbReference type="Pfam" id="PF03633">
    <property type="entry name" value="Glyco_hydro_65C"/>
    <property type="match status" value="1"/>
</dbReference>
<dbReference type="InterPro" id="IPR005196">
    <property type="entry name" value="Glyco_hydro_65_N"/>
</dbReference>
<reference evidence="4 5" key="1">
    <citation type="journal article" date="2010" name="ChemBioChem">
        <title>Cloning and characterization of the biosynthetic gene cluster of 16-membered macrolide antibiotic FD-891: involvement of a dual functional cytochrome P450 monooxygenase catalyzing epoxidation and hydroxylation.</title>
        <authorList>
            <person name="Kudo F."/>
            <person name="Motegi A."/>
            <person name="Mizoue K."/>
            <person name="Eguchi T."/>
        </authorList>
    </citation>
    <scope>NUCLEOTIDE SEQUENCE [LARGE SCALE GENOMIC DNA]</scope>
    <source>
        <strain evidence="4 5">A-8890</strain>
    </source>
</reference>
<dbReference type="Pfam" id="PF03636">
    <property type="entry name" value="Glyco_hydro_65N"/>
    <property type="match status" value="1"/>
</dbReference>
<dbReference type="PROSITE" id="PS50022">
    <property type="entry name" value="FA58C_3"/>
    <property type="match status" value="1"/>
</dbReference>
<dbReference type="PANTHER" id="PTHR11051:SF8">
    <property type="entry name" value="PROTEIN-GLUCOSYLGALACTOSYLHYDROXYLYSINE GLUCOSIDASE"/>
    <property type="match status" value="1"/>
</dbReference>
<dbReference type="SUPFAM" id="SSF74650">
    <property type="entry name" value="Galactose mutarotase-like"/>
    <property type="match status" value="1"/>
</dbReference>
<sequence>MPPRFRPGGDRATLRLSRPSPLLLAGVLAATTALVPALAAAPSTLAAPGATAPGPPDRPCLWDAGDPEWAPSTARPDRTNPYRAYTANGLLGQRVPPHGMGYDATGEKTGWPLYTPAFDGSFVAGLYAHDPAVAKYQADAVLPTWSTLTVGVGRDTYTSRTPVEQISRYRQTLFQRCGLVRTSLTWTTADGRATDLVYDITTDRTDPHLGTVRLRMVPHWSGPATVTDILDGAGARRITKTGAGRSPKTDRTIGLTFRTKGTDVDGAIASTLLPGDDATRAVTSVSDKPGKHGKHGKPGVPRDGRRAAVGSESQSVTLRVERGRSYEFVKYVGVDTTLTSRQPERAAVDASLRGAERGWHALFADHSAAWNELWRRDIEVPGRPDIQSWLRSSMYGVLSATRPDTATSVSPVGLTSDNYAGLVFWDADTWIFPGLLAFHPDLARTVVEYRYRTMPAARANAARLGYKGLFYSWTSGGDGDLSTECHSVDPDHCRMQNHLQSDVSLAAWQYFLVTGDTAWLRGRGWPLLKGIAEFWTSRATANSDGSYSIKHVAGPDEYSNDVDDGVFTNAGAAVALRNAAHAARLLGEPVPEQWTGIAERLRIPYDDKAGVYLQYAGYDGTKPIKQADTVLLIHPLEWPMDRARKARTLDYYARRSDPDGPAMTDSVHAVAAAGIGEPGCVTYTYLLRAYQPFARAPYALFAESRGEKAGASDPLAGRPAQDFLTGKGGFLQTFTHGLAGLRWRADGIRLDPLLPPQLRQGVTLRGLSWQGRTFDVTVGPEETTVRLTGGEPMRVESPEGSRLVSVSAPAVLKTRRPDRDPTRNLARCAAATASSEEPGAYAVAAVDGSGTTFWSPDATEGSVTVDLRRTRRLTHVTTRWRDPLPAAYAVQVSREGGTWTTVRPGGDGGALDSPVNARYVRVTARGSDDDHPALEELAVTGR</sequence>
<name>A0ABM7F696_9ACTN</name>
<feature type="domain" description="F5/8 type C" evidence="3">
    <location>
        <begin position="806"/>
        <end position="942"/>
    </location>
</feature>
<reference evidence="4 5" key="2">
    <citation type="journal article" date="2023" name="ChemBioChem">
        <title>Acyltransferase Domain Exchange between Two Independent Type I Polyketide Synthases in the Same Producer Strain of Macrolide Antibiotics.</title>
        <authorList>
            <person name="Kudo F."/>
            <person name="Kishikawa K."/>
            <person name="Tsuboi K."/>
            <person name="Kido T."/>
            <person name="Usui T."/>
            <person name="Hashimoto J."/>
            <person name="Shin-Ya K."/>
            <person name="Miyanaga A."/>
            <person name="Eguchi T."/>
        </authorList>
    </citation>
    <scope>NUCLEOTIDE SEQUENCE [LARGE SCALE GENOMIC DNA]</scope>
    <source>
        <strain evidence="4 5">A-8890</strain>
    </source>
</reference>
<dbReference type="Gene3D" id="2.60.120.260">
    <property type="entry name" value="Galactose-binding domain-like"/>
    <property type="match status" value="1"/>
</dbReference>
<dbReference type="Gene3D" id="2.70.98.40">
    <property type="entry name" value="Glycoside hydrolase, family 65, N-terminal domain"/>
    <property type="match status" value="1"/>
</dbReference>
<keyword evidence="5" id="KW-1185">Reference proteome</keyword>
<gene>
    <name evidence="4" type="ORF">SGFS_026450</name>
</gene>
<evidence type="ECO:0000259" key="3">
    <source>
        <dbReference type="PROSITE" id="PS50022"/>
    </source>
</evidence>